<dbReference type="AlphaFoldDB" id="A0A420DHH6"/>
<accession>A0A420DHH6</accession>
<dbReference type="EMBL" id="RAQK01000002">
    <property type="protein sequence ID" value="RKE93672.1"/>
    <property type="molecule type" value="Genomic_DNA"/>
</dbReference>
<comment type="caution">
    <text evidence="1">The sequence shown here is derived from an EMBL/GenBank/DDBJ whole genome shotgun (WGS) entry which is preliminary data.</text>
</comment>
<gene>
    <name evidence="1" type="ORF">C8N30_2758</name>
</gene>
<dbReference type="Gene3D" id="3.10.450.50">
    <property type="match status" value="1"/>
</dbReference>
<protein>
    <submittedName>
        <fullName evidence="1">Putative lumazine-binding protein</fullName>
    </submittedName>
</protein>
<dbReference type="InterPro" id="IPR032710">
    <property type="entry name" value="NTF2-like_dom_sf"/>
</dbReference>
<dbReference type="Proteomes" id="UP000284407">
    <property type="component" value="Unassembled WGS sequence"/>
</dbReference>
<organism evidence="1 2">
    <name type="scientific">Sulfitobacter guttiformis</name>
    <dbReference type="NCBI Taxonomy" id="74349"/>
    <lineage>
        <taxon>Bacteria</taxon>
        <taxon>Pseudomonadati</taxon>
        <taxon>Pseudomonadota</taxon>
        <taxon>Alphaproteobacteria</taxon>
        <taxon>Rhodobacterales</taxon>
        <taxon>Roseobacteraceae</taxon>
        <taxon>Sulfitobacter</taxon>
    </lineage>
</organism>
<dbReference type="SUPFAM" id="SSF54427">
    <property type="entry name" value="NTF2-like"/>
    <property type="match status" value="1"/>
</dbReference>
<dbReference type="InterPro" id="IPR039437">
    <property type="entry name" value="FrzH/put_lumazine-bd"/>
</dbReference>
<keyword evidence="2" id="KW-1185">Reference proteome</keyword>
<dbReference type="Pfam" id="PF12893">
    <property type="entry name" value="Lumazine_bd_2"/>
    <property type="match status" value="1"/>
</dbReference>
<reference evidence="1 2" key="1">
    <citation type="submission" date="2018-09" db="EMBL/GenBank/DDBJ databases">
        <title>Genomic Encyclopedia of Archaeal and Bacterial Type Strains, Phase II (KMG-II): from individual species to whole genera.</title>
        <authorList>
            <person name="Goeker M."/>
        </authorList>
    </citation>
    <scope>NUCLEOTIDE SEQUENCE [LARGE SCALE GENOMIC DNA]</scope>
    <source>
        <strain evidence="1 2">DSM 11458</strain>
    </source>
</reference>
<proteinExistence type="predicted"/>
<name>A0A420DHH6_9RHOB</name>
<evidence type="ECO:0000313" key="2">
    <source>
        <dbReference type="Proteomes" id="UP000284407"/>
    </source>
</evidence>
<sequence length="91" mass="10232">MHEKSCCIGHYEGGLERDSRDAFISAVNEAVDTPDPAPWHAVNANSIVGDVGMVQVENIRLCMHSNDTLTLLRHENRWIIVSKVFFLRPAE</sequence>
<evidence type="ECO:0000313" key="1">
    <source>
        <dbReference type="EMBL" id="RKE93672.1"/>
    </source>
</evidence>